<gene>
    <name evidence="5" type="ORF">Tci_630019</name>
</gene>
<comment type="caution">
    <text evidence="5">The sequence shown here is derived from an EMBL/GenBank/DDBJ whole genome shotgun (WGS) entry which is preliminary data.</text>
</comment>
<dbReference type="PANTHER" id="PTHR38764">
    <property type="entry name" value="ACYL CARRIER PROTEIN PHOSPHODIESTERASE"/>
    <property type="match status" value="1"/>
</dbReference>
<dbReference type="Pfam" id="PF04336">
    <property type="entry name" value="ACP_PD"/>
    <property type="match status" value="1"/>
</dbReference>
<evidence type="ECO:0000256" key="4">
    <source>
        <dbReference type="SAM" id="MobiDB-lite"/>
    </source>
</evidence>
<dbReference type="EMBL" id="BKCJ010449232">
    <property type="protein sequence ID" value="GFA58047.1"/>
    <property type="molecule type" value="Genomic_DNA"/>
</dbReference>
<evidence type="ECO:0008006" key="6">
    <source>
        <dbReference type="Google" id="ProtNLM"/>
    </source>
</evidence>
<accession>A0A699JUH2</accession>
<dbReference type="GO" id="GO:0008770">
    <property type="term" value="F:[acyl-carrier-protein] phosphodiesterase activity"/>
    <property type="evidence" value="ECO:0007669"/>
    <property type="project" value="InterPro"/>
</dbReference>
<keyword evidence="1" id="KW-0444">Lipid biosynthesis</keyword>
<dbReference type="PANTHER" id="PTHR38764:SF1">
    <property type="entry name" value="ACYL CARRIER PROTEIN PHOSPHODIESTERASE"/>
    <property type="match status" value="1"/>
</dbReference>
<evidence type="ECO:0000313" key="5">
    <source>
        <dbReference type="EMBL" id="GFA58047.1"/>
    </source>
</evidence>
<keyword evidence="3" id="KW-0443">Lipid metabolism</keyword>
<proteinExistence type="predicted"/>
<evidence type="ECO:0000256" key="3">
    <source>
        <dbReference type="ARBA" id="ARBA00023098"/>
    </source>
</evidence>
<dbReference type="AlphaFoldDB" id="A0A699JUH2"/>
<feature type="region of interest" description="Disordered" evidence="4">
    <location>
        <begin position="387"/>
        <end position="424"/>
    </location>
</feature>
<reference evidence="5" key="1">
    <citation type="journal article" date="2019" name="Sci. Rep.">
        <title>Draft genome of Tanacetum cinerariifolium, the natural source of mosquito coil.</title>
        <authorList>
            <person name="Yamashiro T."/>
            <person name="Shiraishi A."/>
            <person name="Satake H."/>
            <person name="Nakayama K."/>
        </authorList>
    </citation>
    <scope>NUCLEOTIDE SEQUENCE</scope>
</reference>
<organism evidence="5">
    <name type="scientific">Tanacetum cinerariifolium</name>
    <name type="common">Dalmatian daisy</name>
    <name type="synonym">Chrysanthemum cinerariifolium</name>
    <dbReference type="NCBI Taxonomy" id="118510"/>
    <lineage>
        <taxon>Eukaryota</taxon>
        <taxon>Viridiplantae</taxon>
        <taxon>Streptophyta</taxon>
        <taxon>Embryophyta</taxon>
        <taxon>Tracheophyta</taxon>
        <taxon>Spermatophyta</taxon>
        <taxon>Magnoliopsida</taxon>
        <taxon>eudicotyledons</taxon>
        <taxon>Gunneridae</taxon>
        <taxon>Pentapetalae</taxon>
        <taxon>asterids</taxon>
        <taxon>campanulids</taxon>
        <taxon>Asterales</taxon>
        <taxon>Asteraceae</taxon>
        <taxon>Asteroideae</taxon>
        <taxon>Anthemideae</taxon>
        <taxon>Anthemidinae</taxon>
        <taxon>Tanacetum</taxon>
    </lineage>
</organism>
<name>A0A699JUH2_TANCI</name>
<evidence type="ECO:0000256" key="2">
    <source>
        <dbReference type="ARBA" id="ARBA00022801"/>
    </source>
</evidence>
<keyword evidence="2" id="KW-0378">Hydrolase</keyword>
<sequence length="687" mass="75226">MNGRLIAPKGDRAGGRVCAKSLYSRAEYGECTEASRTTSLHEFKAGGVSRQTAIRQGPMNYLAHLHLGGPAPAQLLGSLYGDFVKGLLPGRFPIDIEQGIRLHRRIDAFTDSHPLIKQALGRFPEARRRYAGIALDVFFDHCLARDWHRYSDEPLDDFTARVYRVLADEPVLPERLALVAPRMAAQDWLGSYRDFSVVGAALAGISRRLSRPEGLAGVYEELQALYQPLSDDFSAFYPERDLHCVLRFKRQRCTFLAARRDGREQLDMHFTDVIGEQPPQVRQQIVVADEGRNGVRAAVAQAAAISGRAFREDHQRMPAEQMLTHLLLNQLAVARTPANEQGAGLQGQPASHRPGAHFGFGQERQRCQHPQQWNVRPGHMIAHPQHGLARQGAAHLHPERQSRTQALHEPSNPGRSPRAPGPHAHGCATCSLNRCLEMAGVARAQLVALEQNEHVGDLKVFVPARFAADLRAQAHVGLEQGRHFTDHVVGQVHLRQRILWLGAQVFSAQIAFAQALHDRVGLHAAVLHRDARAAHQVAVAAFVEDFRQLAPQHGDGTAVAVGRVNAGPAEFEDRTLQMAEAMQAEFFFAVEAAQRIGRLVVQQAGGGHQAAAAHVTHPDVHAVDVIVVHVQAQFGTLEPGVEFAAEHTEAQRLCFLQGLPTDQAFSLQATFGSGVSNAGDLSHAASP</sequence>
<dbReference type="InterPro" id="IPR007431">
    <property type="entry name" value="ACP_PD"/>
</dbReference>
<evidence type="ECO:0000256" key="1">
    <source>
        <dbReference type="ARBA" id="ARBA00022516"/>
    </source>
</evidence>
<dbReference type="GO" id="GO:0006633">
    <property type="term" value="P:fatty acid biosynthetic process"/>
    <property type="evidence" value="ECO:0007669"/>
    <property type="project" value="InterPro"/>
</dbReference>
<protein>
    <recommendedName>
        <fullName evidence="6">Acyl carrier protein phosphodiesterase</fullName>
    </recommendedName>
</protein>